<comment type="similarity">
    <text evidence="1 5">Belongs to the peptidase S8 family.</text>
</comment>
<accession>A0A9P4QKB1</accession>
<reference evidence="8" key="1">
    <citation type="journal article" date="2020" name="Stud. Mycol.">
        <title>101 Dothideomycetes genomes: a test case for predicting lifestyles and emergence of pathogens.</title>
        <authorList>
            <person name="Haridas S."/>
            <person name="Albert R."/>
            <person name="Binder M."/>
            <person name="Bloem J."/>
            <person name="Labutti K."/>
            <person name="Salamov A."/>
            <person name="Andreopoulos B."/>
            <person name="Baker S."/>
            <person name="Barry K."/>
            <person name="Bills G."/>
            <person name="Bluhm B."/>
            <person name="Cannon C."/>
            <person name="Castanera R."/>
            <person name="Culley D."/>
            <person name="Daum C."/>
            <person name="Ezra D."/>
            <person name="Gonzalez J."/>
            <person name="Henrissat B."/>
            <person name="Kuo A."/>
            <person name="Liang C."/>
            <person name="Lipzen A."/>
            <person name="Lutzoni F."/>
            <person name="Magnuson J."/>
            <person name="Mondo S."/>
            <person name="Nolan M."/>
            <person name="Ohm R."/>
            <person name="Pangilinan J."/>
            <person name="Park H.-J."/>
            <person name="Ramirez L."/>
            <person name="Alfaro M."/>
            <person name="Sun H."/>
            <person name="Tritt A."/>
            <person name="Yoshinaga Y."/>
            <person name="Zwiers L.-H."/>
            <person name="Turgeon B."/>
            <person name="Goodwin S."/>
            <person name="Spatafora J."/>
            <person name="Crous P."/>
            <person name="Grigoriev I."/>
        </authorList>
    </citation>
    <scope>NUCLEOTIDE SEQUENCE</scope>
    <source>
        <strain evidence="8">CBS 125425</strain>
    </source>
</reference>
<dbReference type="PROSITE" id="PS51892">
    <property type="entry name" value="SUBTILASE"/>
    <property type="match status" value="1"/>
</dbReference>
<proteinExistence type="inferred from homology"/>
<dbReference type="Gene3D" id="3.40.50.200">
    <property type="entry name" value="Peptidase S8/S53 domain"/>
    <property type="match status" value="1"/>
</dbReference>
<dbReference type="Proteomes" id="UP000799444">
    <property type="component" value="Unassembled WGS sequence"/>
</dbReference>
<dbReference type="InterPro" id="IPR015500">
    <property type="entry name" value="Peptidase_S8_subtilisin-rel"/>
</dbReference>
<evidence type="ECO:0000256" key="4">
    <source>
        <dbReference type="ARBA" id="ARBA00022825"/>
    </source>
</evidence>
<evidence type="ECO:0000256" key="2">
    <source>
        <dbReference type="ARBA" id="ARBA00022670"/>
    </source>
</evidence>
<keyword evidence="3 5" id="KW-0378">Hydrolase</keyword>
<name>A0A9P4QKB1_9PLEO</name>
<dbReference type="GO" id="GO:0004252">
    <property type="term" value="F:serine-type endopeptidase activity"/>
    <property type="evidence" value="ECO:0007669"/>
    <property type="project" value="UniProtKB-UniRule"/>
</dbReference>
<dbReference type="PANTHER" id="PTHR43399">
    <property type="entry name" value="SUBTILISIN-RELATED"/>
    <property type="match status" value="1"/>
</dbReference>
<dbReference type="SUPFAM" id="SSF52743">
    <property type="entry name" value="Subtilisin-like"/>
    <property type="match status" value="1"/>
</dbReference>
<evidence type="ECO:0000313" key="9">
    <source>
        <dbReference type="Proteomes" id="UP000799444"/>
    </source>
</evidence>
<feature type="active site" description="Charge relay system" evidence="5">
    <location>
        <position position="586"/>
    </location>
</feature>
<evidence type="ECO:0000256" key="3">
    <source>
        <dbReference type="ARBA" id="ARBA00022801"/>
    </source>
</evidence>
<gene>
    <name evidence="8" type="ORF">EJ04DRAFT_569128</name>
</gene>
<comment type="caution">
    <text evidence="8">The sequence shown here is derived from an EMBL/GenBank/DDBJ whole genome shotgun (WGS) entry which is preliminary data.</text>
</comment>
<dbReference type="EMBL" id="ML996263">
    <property type="protein sequence ID" value="KAF2728898.1"/>
    <property type="molecule type" value="Genomic_DNA"/>
</dbReference>
<dbReference type="AlphaFoldDB" id="A0A9P4QKB1"/>
<dbReference type="GO" id="GO:0006508">
    <property type="term" value="P:proteolysis"/>
    <property type="evidence" value="ECO:0007669"/>
    <property type="project" value="UniProtKB-KW"/>
</dbReference>
<dbReference type="Pfam" id="PF00082">
    <property type="entry name" value="Peptidase_S8"/>
    <property type="match status" value="1"/>
</dbReference>
<dbReference type="InterPro" id="IPR000209">
    <property type="entry name" value="Peptidase_S8/S53_dom"/>
</dbReference>
<evidence type="ECO:0000313" key="8">
    <source>
        <dbReference type="EMBL" id="KAF2728898.1"/>
    </source>
</evidence>
<evidence type="ECO:0000256" key="5">
    <source>
        <dbReference type="PROSITE-ProRule" id="PRU01240"/>
    </source>
</evidence>
<dbReference type="OrthoDB" id="206201at2759"/>
<feature type="region of interest" description="Disordered" evidence="6">
    <location>
        <begin position="172"/>
        <end position="216"/>
    </location>
</feature>
<evidence type="ECO:0000259" key="7">
    <source>
        <dbReference type="Pfam" id="PF00082"/>
    </source>
</evidence>
<evidence type="ECO:0000256" key="6">
    <source>
        <dbReference type="SAM" id="MobiDB-lite"/>
    </source>
</evidence>
<feature type="active site" description="Charge relay system" evidence="5">
    <location>
        <position position="341"/>
    </location>
</feature>
<keyword evidence="2 5" id="KW-0645">Protease</keyword>
<organism evidence="8 9">
    <name type="scientific">Polyplosphaeria fusca</name>
    <dbReference type="NCBI Taxonomy" id="682080"/>
    <lineage>
        <taxon>Eukaryota</taxon>
        <taxon>Fungi</taxon>
        <taxon>Dikarya</taxon>
        <taxon>Ascomycota</taxon>
        <taxon>Pezizomycotina</taxon>
        <taxon>Dothideomycetes</taxon>
        <taxon>Pleosporomycetidae</taxon>
        <taxon>Pleosporales</taxon>
        <taxon>Tetraplosphaeriaceae</taxon>
        <taxon>Polyplosphaeria</taxon>
    </lineage>
</organism>
<feature type="compositionally biased region" description="Basic and acidic residues" evidence="6">
    <location>
        <begin position="185"/>
        <end position="194"/>
    </location>
</feature>
<feature type="domain" description="Peptidase S8/S53" evidence="7">
    <location>
        <begin position="334"/>
        <end position="601"/>
    </location>
</feature>
<dbReference type="PRINTS" id="PR00723">
    <property type="entry name" value="SUBTILISIN"/>
</dbReference>
<keyword evidence="9" id="KW-1185">Reference proteome</keyword>
<dbReference type="CDD" id="cd00306">
    <property type="entry name" value="Peptidases_S8_S53"/>
    <property type="match status" value="1"/>
</dbReference>
<dbReference type="PANTHER" id="PTHR43399:SF4">
    <property type="entry name" value="CELL WALL-ASSOCIATED PROTEASE"/>
    <property type="match status" value="1"/>
</dbReference>
<dbReference type="InterPro" id="IPR036852">
    <property type="entry name" value="Peptidase_S8/S53_dom_sf"/>
</dbReference>
<protein>
    <submittedName>
        <fullName evidence="8">Subtilisin-like protein</fullName>
    </submittedName>
</protein>
<feature type="compositionally biased region" description="Low complexity" evidence="6">
    <location>
        <begin position="202"/>
        <end position="212"/>
    </location>
</feature>
<evidence type="ECO:0000256" key="1">
    <source>
        <dbReference type="ARBA" id="ARBA00011073"/>
    </source>
</evidence>
<keyword evidence="4 5" id="KW-0720">Serine protease</keyword>
<dbReference type="InterPro" id="IPR051048">
    <property type="entry name" value="Peptidase_S8/S53_subtilisin"/>
</dbReference>
<sequence>MRIIYWYDHDDNLVLRHLIPRGKQKVPYTNYGPNQVTYCDFNGSAEIPHAFVPETGPGRGRPKMLMPTYYFANEQQSVRFQCAARQKQLLRTFDKVYVRTNKDNPISSREQLKLWQKMDDSNVTFTFFAYMNVDPKHHYEFDLLWFREEIKRSGKELTLTFNTFKDERKKSVDKGKSLFKSNRRSSHDNNSPEHRNRRSSSHSRSPSDSSSSQVIPGTDRIVTRSKVYLGWKCLHIEFDSEKDAEEFMTLCHNPEGSAGSRLVPEPIWRISQLPEGFLHRLYPVLEMYTSRRIITLPTVANDIAVSNASRNNAHGWMNRLHELRGWLQFDDSQTVPIAVLDTGIDNTNPWIHQRWGKYSQSKERYRNFLDDDVAAATRVGTGPYSKRRADEIVRSLGDRQRDTPQDDTGHGTHVAGIILQLYPEATLFVGRVLENDVTTNRDETRTAAKRLALAIIYATVVWKVKIISLSIGIRKENLSDEEKAMVRNAIRFATNVIRYPGDNGVLIFAAASNEGNRDRILFPAAEPEPFCIHSSNGYGVPSEFNSPCERQRQSFSILGEGVRSTWLQRANQGEAGPSWAIRRGTSVATPIAASAVAIIIHFSRQHEPKGNDDLETREGIRIILSGMADENRQGFYDIVPWHGVFQLSTNERSDDPIEAASRNITRLLDEEH</sequence>
<feature type="active site" description="Charge relay system" evidence="5">
    <location>
        <position position="410"/>
    </location>
</feature>